<dbReference type="EMBL" id="FOKJ01000030">
    <property type="protein sequence ID" value="SFB28340.1"/>
    <property type="molecule type" value="Genomic_DNA"/>
</dbReference>
<dbReference type="EMBL" id="FOSX01000030">
    <property type="protein sequence ID" value="SFK86971.1"/>
    <property type="molecule type" value="Genomic_DNA"/>
</dbReference>
<feature type="domain" description="DUF6316" evidence="1">
    <location>
        <begin position="5"/>
        <end position="58"/>
    </location>
</feature>
<dbReference type="Proteomes" id="UP000198861">
    <property type="component" value="Unassembled WGS sequence"/>
</dbReference>
<evidence type="ECO:0000313" key="4">
    <source>
        <dbReference type="Proteomes" id="UP000198861"/>
    </source>
</evidence>
<evidence type="ECO:0000313" key="3">
    <source>
        <dbReference type="EMBL" id="SFK86971.1"/>
    </source>
</evidence>
<dbReference type="InterPro" id="IPR045630">
    <property type="entry name" value="DUF6316"/>
</dbReference>
<evidence type="ECO:0000313" key="5">
    <source>
        <dbReference type="Proteomes" id="UP000199579"/>
    </source>
</evidence>
<protein>
    <recommendedName>
        <fullName evidence="1">DUF6316 domain-containing protein</fullName>
    </recommendedName>
</protein>
<reference evidence="3 5" key="1">
    <citation type="submission" date="2016-10" db="EMBL/GenBank/DDBJ databases">
        <authorList>
            <person name="de Groot N.N."/>
        </authorList>
    </citation>
    <scope>NUCLEOTIDE SEQUENCE [LARGE SCALE GENOMIC DNA]</scope>
    <source>
        <strain evidence="3 5">DSM 381</strain>
    </source>
</reference>
<dbReference type="RefSeq" id="WP_090939487.1">
    <property type="nucleotide sequence ID" value="NZ_FOKJ01000030.1"/>
</dbReference>
<keyword evidence="4" id="KW-1185">Reference proteome</keyword>
<sequence>MSAHRSTDTTPTPHFRADRISVVNHEFFFDTREGQLMGPYASREEALKGVEDYIRQCQGQPSG</sequence>
<evidence type="ECO:0000313" key="2">
    <source>
        <dbReference type="EMBL" id="SFB28340.1"/>
    </source>
</evidence>
<reference evidence="2 4" key="2">
    <citation type="submission" date="2016-10" db="EMBL/GenBank/DDBJ databases">
        <authorList>
            <person name="Varghese N."/>
            <person name="Submissions S."/>
        </authorList>
    </citation>
    <scope>NUCLEOTIDE SEQUENCE [LARGE SCALE GENOMIC DNA]</scope>
    <source>
        <strain evidence="2 4">DSM 282</strain>
    </source>
</reference>
<proteinExistence type="predicted"/>
<accession>A0A1I4D4M2</accession>
<organism evidence="3 5">
    <name type="scientific">Azotobacter beijerinckii</name>
    <dbReference type="NCBI Taxonomy" id="170623"/>
    <lineage>
        <taxon>Bacteria</taxon>
        <taxon>Pseudomonadati</taxon>
        <taxon>Pseudomonadota</taxon>
        <taxon>Gammaproteobacteria</taxon>
        <taxon>Pseudomonadales</taxon>
        <taxon>Pseudomonadaceae</taxon>
        <taxon>Azotobacter</taxon>
    </lineage>
</organism>
<name>A0A1I4D4M2_9GAMM</name>
<dbReference type="AlphaFoldDB" id="A0A1I4D4M2"/>
<dbReference type="Proteomes" id="UP000199579">
    <property type="component" value="Unassembled WGS sequence"/>
</dbReference>
<gene>
    <name evidence="2" type="ORF">SAMN04244571_02079</name>
    <name evidence="3" type="ORF">SAMN04244574_02166</name>
</gene>
<dbReference type="Pfam" id="PF19837">
    <property type="entry name" value="DUF6316"/>
    <property type="match status" value="1"/>
</dbReference>
<evidence type="ECO:0000259" key="1">
    <source>
        <dbReference type="Pfam" id="PF19837"/>
    </source>
</evidence>